<dbReference type="EMBL" id="FTOV01000009">
    <property type="protein sequence ID" value="SIT17617.1"/>
    <property type="molecule type" value="Genomic_DNA"/>
</dbReference>
<sequence length="160" mass="18809">MEEIYLNKILNNDEILKTISEVFTELQVFHDDFTGNSPEKLDIDNPAHIFFNTDDGFGSREFNFRISIYRTPKVHEKERELYLAKIFSEQYRIKTLVPFSNPDDLGDPFYDIVFDDGKIYLADDSKVDDSTGGDVEILHEYHLEMFDFDKKAEIIKYQTT</sequence>
<dbReference type="RefSeq" id="WP_076394441.1">
    <property type="nucleotide sequence ID" value="NZ_FTOV01000009.1"/>
</dbReference>
<proteinExistence type="predicted"/>
<evidence type="ECO:0000313" key="2">
    <source>
        <dbReference type="Proteomes" id="UP000185781"/>
    </source>
</evidence>
<accession>A0A1N7Q4U0</accession>
<evidence type="ECO:0000313" key="1">
    <source>
        <dbReference type="EMBL" id="SIT17617.1"/>
    </source>
</evidence>
<dbReference type="AlphaFoldDB" id="A0A1N7Q4U0"/>
<dbReference type="OrthoDB" id="881658at2"/>
<reference evidence="1 2" key="1">
    <citation type="submission" date="2017-01" db="EMBL/GenBank/DDBJ databases">
        <authorList>
            <person name="Mah S.A."/>
            <person name="Swanson W.J."/>
            <person name="Moy G.W."/>
            <person name="Vacquier V.D."/>
        </authorList>
    </citation>
    <scope>NUCLEOTIDE SEQUENCE [LARGE SCALE GENOMIC DNA]</scope>
    <source>
        <strain evidence="1 2">DSM 18014</strain>
    </source>
</reference>
<dbReference type="STRING" id="373672.SAMN05421785_10913"/>
<gene>
    <name evidence="1" type="ORF">SAMN05421785_10913</name>
</gene>
<name>A0A1N7Q4U0_9FLAO</name>
<dbReference type="Proteomes" id="UP000185781">
    <property type="component" value="Unassembled WGS sequence"/>
</dbReference>
<protein>
    <submittedName>
        <fullName evidence="1">Uncharacterized protein</fullName>
    </submittedName>
</protein>
<organism evidence="1 2">
    <name type="scientific">Chryseobacterium gambrini</name>
    <dbReference type="NCBI Taxonomy" id="373672"/>
    <lineage>
        <taxon>Bacteria</taxon>
        <taxon>Pseudomonadati</taxon>
        <taxon>Bacteroidota</taxon>
        <taxon>Flavobacteriia</taxon>
        <taxon>Flavobacteriales</taxon>
        <taxon>Weeksellaceae</taxon>
        <taxon>Chryseobacterium group</taxon>
        <taxon>Chryseobacterium</taxon>
    </lineage>
</organism>